<dbReference type="AlphaFoldDB" id="A0A316TYZ9"/>
<feature type="domain" description="NADP-dependent oxidoreductase" evidence="2">
    <location>
        <begin position="19"/>
        <end position="318"/>
    </location>
</feature>
<dbReference type="PRINTS" id="PR00069">
    <property type="entry name" value="ALDKETRDTASE"/>
</dbReference>
<dbReference type="EMBL" id="KZ819336">
    <property type="protein sequence ID" value="PWN18469.1"/>
    <property type="molecule type" value="Genomic_DNA"/>
</dbReference>
<dbReference type="Pfam" id="PF00248">
    <property type="entry name" value="Aldo_ket_red"/>
    <property type="match status" value="1"/>
</dbReference>
<evidence type="ECO:0000313" key="3">
    <source>
        <dbReference type="EMBL" id="PWN18469.1"/>
    </source>
</evidence>
<accession>A0A316TYZ9</accession>
<dbReference type="GeneID" id="37015008"/>
<keyword evidence="1" id="KW-0560">Oxidoreductase</keyword>
<dbReference type="InterPro" id="IPR020471">
    <property type="entry name" value="AKR"/>
</dbReference>
<protein>
    <submittedName>
        <fullName evidence="3">Aldo-keto reductase</fullName>
    </submittedName>
</protein>
<dbReference type="RefSeq" id="XP_025345629.1">
    <property type="nucleotide sequence ID" value="XM_025493274.1"/>
</dbReference>
<reference evidence="3 4" key="1">
    <citation type="journal article" date="2018" name="Mol. Biol. Evol.">
        <title>Broad Genomic Sampling Reveals a Smut Pathogenic Ancestry of the Fungal Clade Ustilaginomycotina.</title>
        <authorList>
            <person name="Kijpornyongpan T."/>
            <person name="Mondo S.J."/>
            <person name="Barry K."/>
            <person name="Sandor L."/>
            <person name="Lee J."/>
            <person name="Lipzen A."/>
            <person name="Pangilinan J."/>
            <person name="LaButti K."/>
            <person name="Hainaut M."/>
            <person name="Henrissat B."/>
            <person name="Grigoriev I.V."/>
            <person name="Spatafora J.W."/>
            <person name="Aime M.C."/>
        </authorList>
    </citation>
    <scope>NUCLEOTIDE SEQUENCE [LARGE SCALE GENOMIC DNA]</scope>
    <source>
        <strain evidence="3 4">MCA 4718</strain>
    </source>
</reference>
<dbReference type="OrthoDB" id="37537at2759"/>
<gene>
    <name evidence="3" type="ORF">BCV69DRAFT_285096</name>
</gene>
<proteinExistence type="predicted"/>
<dbReference type="InterPro" id="IPR050791">
    <property type="entry name" value="Aldo-Keto_reductase"/>
</dbReference>
<dbReference type="InterPro" id="IPR036812">
    <property type="entry name" value="NAD(P)_OxRdtase_dom_sf"/>
</dbReference>
<organism evidence="3 4">
    <name type="scientific">Pseudomicrostroma glucosiphilum</name>
    <dbReference type="NCBI Taxonomy" id="1684307"/>
    <lineage>
        <taxon>Eukaryota</taxon>
        <taxon>Fungi</taxon>
        <taxon>Dikarya</taxon>
        <taxon>Basidiomycota</taxon>
        <taxon>Ustilaginomycotina</taxon>
        <taxon>Exobasidiomycetes</taxon>
        <taxon>Microstromatales</taxon>
        <taxon>Microstromatales incertae sedis</taxon>
        <taxon>Pseudomicrostroma</taxon>
    </lineage>
</organism>
<dbReference type="GO" id="GO:0005737">
    <property type="term" value="C:cytoplasm"/>
    <property type="evidence" value="ECO:0007669"/>
    <property type="project" value="TreeGrafter"/>
</dbReference>
<dbReference type="InterPro" id="IPR023210">
    <property type="entry name" value="NADP_OxRdtase_dom"/>
</dbReference>
<dbReference type="Gene3D" id="3.20.20.100">
    <property type="entry name" value="NADP-dependent oxidoreductase domain"/>
    <property type="match status" value="1"/>
</dbReference>
<evidence type="ECO:0000313" key="4">
    <source>
        <dbReference type="Proteomes" id="UP000245942"/>
    </source>
</evidence>
<dbReference type="STRING" id="1684307.A0A316TYZ9"/>
<name>A0A316TYZ9_9BASI</name>
<dbReference type="GO" id="GO:0016491">
    <property type="term" value="F:oxidoreductase activity"/>
    <property type="evidence" value="ECO:0007669"/>
    <property type="project" value="UniProtKB-KW"/>
</dbReference>
<evidence type="ECO:0000259" key="2">
    <source>
        <dbReference type="Pfam" id="PF00248"/>
    </source>
</evidence>
<dbReference type="SUPFAM" id="SSF51430">
    <property type="entry name" value="NAD(P)-linked oxidoreductase"/>
    <property type="match status" value="1"/>
</dbReference>
<keyword evidence="4" id="KW-1185">Reference proteome</keyword>
<evidence type="ECO:0000256" key="1">
    <source>
        <dbReference type="ARBA" id="ARBA00023002"/>
    </source>
</evidence>
<dbReference type="PANTHER" id="PTHR43625">
    <property type="entry name" value="AFLATOXIN B1 ALDEHYDE REDUCTASE"/>
    <property type="match status" value="1"/>
</dbReference>
<dbReference type="PANTHER" id="PTHR43625:SF40">
    <property type="entry name" value="ALDO-KETO REDUCTASE YAKC [NADP(+)]"/>
    <property type="match status" value="1"/>
</dbReference>
<sequence length="338" mass="37225">MTTTQFPAPGAANAVSISPIGFGAMGFHAFYRSGAPEQAEFEAFMNELLKEIPNPVHIDTAAIYGLSPDGRESETAIGKWLAKSGQRKNVFLATKFGFDKNFAPAATAKDAHASLARSLELLQTDYVDLFYIHRPDRALGIEDTMKGLKELKESGKIRHIGVSEFNQDELVRAHKIVPISAVQIEVSPWTPEPLYNGTLEWCKKEGVALVPYSPLGRGFLAGKFKSEDDIADDDFRKGNERFQGENFKKNLELVDDIKKIAAKRSATPGQICLAWLLAQGPNVFPIPGTTKAQNMKENAAASKIKLTKEEEEEITGIIKSFKASGERYPEMMRAALAF</sequence>
<dbReference type="Proteomes" id="UP000245942">
    <property type="component" value="Unassembled WGS sequence"/>
</dbReference>